<gene>
    <name evidence="5" type="ORF">ACOC_LOCUS3750</name>
</gene>
<dbReference type="InterPro" id="IPR008928">
    <property type="entry name" value="6-hairpin_glycosidase_sf"/>
</dbReference>
<organism evidence="7">
    <name type="scientific">Angiostrongylus costaricensis</name>
    <name type="common">Nematode worm</name>
    <dbReference type="NCBI Taxonomy" id="334426"/>
    <lineage>
        <taxon>Eukaryota</taxon>
        <taxon>Metazoa</taxon>
        <taxon>Ecdysozoa</taxon>
        <taxon>Nematoda</taxon>
        <taxon>Chromadorea</taxon>
        <taxon>Rhabditida</taxon>
        <taxon>Rhabditina</taxon>
        <taxon>Rhabditomorpha</taxon>
        <taxon>Strongyloidea</taxon>
        <taxon>Metastrongylidae</taxon>
        <taxon>Angiostrongylus</taxon>
    </lineage>
</organism>
<dbReference type="AlphaFoldDB" id="A0A0R3PHC2"/>
<evidence type="ECO:0000313" key="7">
    <source>
        <dbReference type="WBParaSite" id="ACOC_0000374901-mRNA-1"/>
    </source>
</evidence>
<dbReference type="GO" id="GO:0004555">
    <property type="term" value="F:alpha,alpha-trehalase activity"/>
    <property type="evidence" value="ECO:0007669"/>
    <property type="project" value="UniProtKB-EC"/>
</dbReference>
<dbReference type="InterPro" id="IPR001661">
    <property type="entry name" value="Glyco_hydro_37"/>
</dbReference>
<dbReference type="PANTHER" id="PTHR23403">
    <property type="entry name" value="TREHALASE"/>
    <property type="match status" value="1"/>
</dbReference>
<dbReference type="GO" id="GO:0005993">
    <property type="term" value="P:trehalose catabolic process"/>
    <property type="evidence" value="ECO:0007669"/>
    <property type="project" value="TreeGrafter"/>
</dbReference>
<evidence type="ECO:0000256" key="4">
    <source>
        <dbReference type="ARBA" id="ARBA00030473"/>
    </source>
</evidence>
<dbReference type="STRING" id="334426.A0A0R3PHC2"/>
<keyword evidence="6" id="KW-1185">Reference proteome</keyword>
<protein>
    <recommendedName>
        <fullName evidence="3">Trehalase</fullName>
        <ecNumber evidence="2">3.2.1.28</ecNumber>
    </recommendedName>
    <alternativeName>
        <fullName evidence="4">Alpha,alpha-trehalase</fullName>
    </alternativeName>
</protein>
<dbReference type="EMBL" id="UYYA01001365">
    <property type="protein sequence ID" value="VDM55335.1"/>
    <property type="molecule type" value="Genomic_DNA"/>
</dbReference>
<dbReference type="PANTHER" id="PTHR23403:SF3">
    <property type="entry name" value="TREHALASE"/>
    <property type="match status" value="1"/>
</dbReference>
<reference evidence="7" key="1">
    <citation type="submission" date="2017-02" db="UniProtKB">
        <authorList>
            <consortium name="WormBaseParasite"/>
        </authorList>
    </citation>
    <scope>IDENTIFICATION</scope>
</reference>
<evidence type="ECO:0000256" key="2">
    <source>
        <dbReference type="ARBA" id="ARBA00012757"/>
    </source>
</evidence>
<sequence length="147" mass="16650">MSLSFHVANKLGIPSTGNHDIVDIVSSPLKVNCTEPICEGELASIYCTGDILSNAWRFGLQDSCPGSKMRFSTVQVIANFNKKLAKSLNFLWNKLSRKFTDDVFRYASFYPIVPVNNAFIVPGGKFQIFFYWDSYWILKGEEFCRLG</sequence>
<dbReference type="EC" id="3.2.1.28" evidence="2"/>
<accession>A0A0R3PHC2</accession>
<reference evidence="5 6" key="2">
    <citation type="submission" date="2018-11" db="EMBL/GenBank/DDBJ databases">
        <authorList>
            <consortium name="Pathogen Informatics"/>
        </authorList>
    </citation>
    <scope>NUCLEOTIDE SEQUENCE [LARGE SCALE GENOMIC DNA]</scope>
    <source>
        <strain evidence="5 6">Costa Rica</strain>
    </source>
</reference>
<dbReference type="SUPFAM" id="SSF48208">
    <property type="entry name" value="Six-hairpin glycosidases"/>
    <property type="match status" value="1"/>
</dbReference>
<dbReference type="Proteomes" id="UP000267027">
    <property type="component" value="Unassembled WGS sequence"/>
</dbReference>
<proteinExistence type="inferred from homology"/>
<comment type="similarity">
    <text evidence="1">Belongs to the glycosyl hydrolase 37 family.</text>
</comment>
<dbReference type="OrthoDB" id="3542292at2759"/>
<dbReference type="Pfam" id="PF01204">
    <property type="entry name" value="Trehalase"/>
    <property type="match status" value="1"/>
</dbReference>
<evidence type="ECO:0000256" key="3">
    <source>
        <dbReference type="ARBA" id="ARBA00019905"/>
    </source>
</evidence>
<evidence type="ECO:0000313" key="5">
    <source>
        <dbReference type="EMBL" id="VDM55335.1"/>
    </source>
</evidence>
<evidence type="ECO:0000313" key="6">
    <source>
        <dbReference type="Proteomes" id="UP000267027"/>
    </source>
</evidence>
<dbReference type="Gene3D" id="1.50.10.10">
    <property type="match status" value="1"/>
</dbReference>
<dbReference type="InterPro" id="IPR012341">
    <property type="entry name" value="6hp_glycosidase-like_sf"/>
</dbReference>
<dbReference type="WBParaSite" id="ACOC_0000374901-mRNA-1">
    <property type="protein sequence ID" value="ACOC_0000374901-mRNA-1"/>
    <property type="gene ID" value="ACOC_0000374901"/>
</dbReference>
<name>A0A0R3PHC2_ANGCS</name>
<evidence type="ECO:0000256" key="1">
    <source>
        <dbReference type="ARBA" id="ARBA00005615"/>
    </source>
</evidence>